<gene>
    <name evidence="1" type="ORF">ANANG_G00073900</name>
</gene>
<evidence type="ECO:0000313" key="1">
    <source>
        <dbReference type="EMBL" id="KAG5853480.1"/>
    </source>
</evidence>
<dbReference type="AlphaFoldDB" id="A0A9D3MUB1"/>
<protein>
    <submittedName>
        <fullName evidence="1">Uncharacterized protein</fullName>
    </submittedName>
</protein>
<keyword evidence="2" id="KW-1185">Reference proteome</keyword>
<accession>A0A9D3MUB1</accession>
<reference evidence="1" key="1">
    <citation type="submission" date="2021-01" db="EMBL/GenBank/DDBJ databases">
        <title>A chromosome-scale assembly of European eel, Anguilla anguilla.</title>
        <authorList>
            <person name="Henkel C."/>
            <person name="Jong-Raadsen S.A."/>
            <person name="Dufour S."/>
            <person name="Weltzien F.-A."/>
            <person name="Palstra A.P."/>
            <person name="Pelster B."/>
            <person name="Spaink H.P."/>
            <person name="Van Den Thillart G.E."/>
            <person name="Jansen H."/>
            <person name="Zahm M."/>
            <person name="Klopp C."/>
            <person name="Cedric C."/>
            <person name="Louis A."/>
            <person name="Berthelot C."/>
            <person name="Parey E."/>
            <person name="Roest Crollius H."/>
            <person name="Montfort J."/>
            <person name="Robinson-Rechavi M."/>
            <person name="Bucao C."/>
            <person name="Bouchez O."/>
            <person name="Gislard M."/>
            <person name="Lluch J."/>
            <person name="Milhes M."/>
            <person name="Lampietro C."/>
            <person name="Lopez Roques C."/>
            <person name="Donnadieu C."/>
            <person name="Braasch I."/>
            <person name="Desvignes T."/>
            <person name="Postlethwait J."/>
            <person name="Bobe J."/>
            <person name="Guiguen Y."/>
            <person name="Dirks R."/>
        </authorList>
    </citation>
    <scope>NUCLEOTIDE SEQUENCE</scope>
    <source>
        <strain evidence="1">Tag_6206</strain>
        <tissue evidence="1">Liver</tissue>
    </source>
</reference>
<sequence length="127" mass="14065">PSSIGFVSIIFSGHFLEVSVLIPRTQEITAPGSDANPCPSVTGLQTPDLSRMENPALHAVEMAGGFLAVMEPAPRPWRDELCEFGVLHGPKLWKHSCRVTVGSRRRLTNRRPSESLLCSWSWKQDVK</sequence>
<organism evidence="1 2">
    <name type="scientific">Anguilla anguilla</name>
    <name type="common">European freshwater eel</name>
    <name type="synonym">Muraena anguilla</name>
    <dbReference type="NCBI Taxonomy" id="7936"/>
    <lineage>
        <taxon>Eukaryota</taxon>
        <taxon>Metazoa</taxon>
        <taxon>Chordata</taxon>
        <taxon>Craniata</taxon>
        <taxon>Vertebrata</taxon>
        <taxon>Euteleostomi</taxon>
        <taxon>Actinopterygii</taxon>
        <taxon>Neopterygii</taxon>
        <taxon>Teleostei</taxon>
        <taxon>Anguilliformes</taxon>
        <taxon>Anguillidae</taxon>
        <taxon>Anguilla</taxon>
    </lineage>
</organism>
<evidence type="ECO:0000313" key="2">
    <source>
        <dbReference type="Proteomes" id="UP001044222"/>
    </source>
</evidence>
<feature type="non-terminal residue" evidence="1">
    <location>
        <position position="127"/>
    </location>
</feature>
<dbReference type="Proteomes" id="UP001044222">
    <property type="component" value="Unassembled WGS sequence"/>
</dbReference>
<comment type="caution">
    <text evidence="1">The sequence shown here is derived from an EMBL/GenBank/DDBJ whole genome shotgun (WGS) entry which is preliminary data.</text>
</comment>
<proteinExistence type="predicted"/>
<name>A0A9D3MUB1_ANGAN</name>
<dbReference type="EMBL" id="JAFIRN010000003">
    <property type="protein sequence ID" value="KAG5853480.1"/>
    <property type="molecule type" value="Genomic_DNA"/>
</dbReference>